<name>A0A7J6BTC2_9TELE</name>
<protein>
    <submittedName>
        <fullName evidence="2">Uncharacterized protein</fullName>
    </submittedName>
</protein>
<proteinExistence type="predicted"/>
<dbReference type="EMBL" id="JAAMOB010000021">
    <property type="protein sequence ID" value="KAF4098240.1"/>
    <property type="molecule type" value="Genomic_DNA"/>
</dbReference>
<dbReference type="AlphaFoldDB" id="A0A7J6BTC2"/>
<feature type="transmembrane region" description="Helical" evidence="1">
    <location>
        <begin position="48"/>
        <end position="71"/>
    </location>
</feature>
<sequence>MPTDHRLRCCVRGFVLTARHVRIVSVIVSPPSLFLCSLAHLVSHQAPVLVAASVLSCTSLCIQIPVGSLWLPPYLGLCRLVSGSLSLSLGLVSCLAGFFSTAAVVACSSRYYPPICVVGNPSSTQAVCGSAARLF</sequence>
<reference evidence="2 3" key="1">
    <citation type="submission" date="2020-04" db="EMBL/GenBank/DDBJ databases">
        <title>Chromosome-level genome assembly of a cyprinid fish Onychostoma macrolepis by integration of Nanopore Sequencing, Bionano and Hi-C technology.</title>
        <authorList>
            <person name="Wang D."/>
        </authorList>
    </citation>
    <scope>NUCLEOTIDE SEQUENCE [LARGE SCALE GENOMIC DNA]</scope>
    <source>
        <strain evidence="2">SWU-2019</strain>
        <tissue evidence="2">Muscle</tissue>
    </source>
</reference>
<organism evidence="2 3">
    <name type="scientific">Onychostoma macrolepis</name>
    <dbReference type="NCBI Taxonomy" id="369639"/>
    <lineage>
        <taxon>Eukaryota</taxon>
        <taxon>Metazoa</taxon>
        <taxon>Chordata</taxon>
        <taxon>Craniata</taxon>
        <taxon>Vertebrata</taxon>
        <taxon>Euteleostomi</taxon>
        <taxon>Actinopterygii</taxon>
        <taxon>Neopterygii</taxon>
        <taxon>Teleostei</taxon>
        <taxon>Ostariophysi</taxon>
        <taxon>Cypriniformes</taxon>
        <taxon>Cyprinidae</taxon>
        <taxon>Acrossocheilinae</taxon>
        <taxon>Onychostoma</taxon>
    </lineage>
</organism>
<evidence type="ECO:0000313" key="3">
    <source>
        <dbReference type="Proteomes" id="UP000579812"/>
    </source>
</evidence>
<evidence type="ECO:0000313" key="2">
    <source>
        <dbReference type="EMBL" id="KAF4098240.1"/>
    </source>
</evidence>
<dbReference type="Proteomes" id="UP000579812">
    <property type="component" value="Unassembled WGS sequence"/>
</dbReference>
<feature type="transmembrane region" description="Helical" evidence="1">
    <location>
        <begin position="21"/>
        <end position="42"/>
    </location>
</feature>
<feature type="transmembrane region" description="Helical" evidence="1">
    <location>
        <begin position="83"/>
        <end position="106"/>
    </location>
</feature>
<keyword evidence="1" id="KW-0472">Membrane</keyword>
<gene>
    <name evidence="2" type="ORF">G5714_020270</name>
</gene>
<comment type="caution">
    <text evidence="2">The sequence shown here is derived from an EMBL/GenBank/DDBJ whole genome shotgun (WGS) entry which is preliminary data.</text>
</comment>
<keyword evidence="3" id="KW-1185">Reference proteome</keyword>
<accession>A0A7J6BTC2</accession>
<evidence type="ECO:0000256" key="1">
    <source>
        <dbReference type="SAM" id="Phobius"/>
    </source>
</evidence>
<keyword evidence="1" id="KW-0812">Transmembrane</keyword>
<keyword evidence="1" id="KW-1133">Transmembrane helix</keyword>